<dbReference type="EMBL" id="JAMZEK010000002">
    <property type="protein sequence ID" value="MCP1374082.1"/>
    <property type="molecule type" value="Genomic_DNA"/>
</dbReference>
<evidence type="ECO:0000313" key="1">
    <source>
        <dbReference type="EMBL" id="MCP1374082.1"/>
    </source>
</evidence>
<dbReference type="Proteomes" id="UP001204615">
    <property type="component" value="Unassembled WGS sequence"/>
</dbReference>
<organism evidence="1 2">
    <name type="scientific">Dyella lutea</name>
    <dbReference type="NCBI Taxonomy" id="2950441"/>
    <lineage>
        <taxon>Bacteria</taxon>
        <taxon>Pseudomonadati</taxon>
        <taxon>Pseudomonadota</taxon>
        <taxon>Gammaproteobacteria</taxon>
        <taxon>Lysobacterales</taxon>
        <taxon>Rhodanobacteraceae</taxon>
        <taxon>Dyella</taxon>
    </lineage>
</organism>
<evidence type="ECO:0000313" key="2">
    <source>
        <dbReference type="Proteomes" id="UP001204615"/>
    </source>
</evidence>
<gene>
    <name evidence="1" type="ORF">NC595_08400</name>
</gene>
<proteinExistence type="predicted"/>
<evidence type="ECO:0008006" key="3">
    <source>
        <dbReference type="Google" id="ProtNLM"/>
    </source>
</evidence>
<sequence length="311" mass="35728">MKKTTQAIAQELETRGFSVVRGFLAAEDVTEDLLTFLAEAPKFADGVINGIADEQMSGIRRKIETLIPEIGGMLGLSMCQDRFNYCAIRIREAHGEPVLRTPFNPHRDPKVAPGGVLNWHLDHFSYYLYGDHRNWLICYMPVIKPSPDLANLAIIPSDVLESCDTELSRRIQGRGAMRFRRVETDTMAWFRMRFPEQTIAVDDWFAIDDFDDSTMGWKINIDLEKCKVVPRLDVHDLLIMRADVIHRTNDAGSDRISIRCDGMPSHAREIDTTMGLLKLTASLPFVGKKRRYNLRNWVKTEWKKRLRRSFG</sequence>
<reference evidence="1 2" key="1">
    <citation type="submission" date="2022-06" db="EMBL/GenBank/DDBJ databases">
        <title>Dyella sp. Sa strain:Sa Genome sequencing.</title>
        <authorList>
            <person name="Park S."/>
        </authorList>
    </citation>
    <scope>NUCLEOTIDE SEQUENCE [LARGE SCALE GENOMIC DNA]</scope>
    <source>
        <strain evidence="1 2">Sa</strain>
    </source>
</reference>
<accession>A0ABT1F9N2</accession>
<comment type="caution">
    <text evidence="1">The sequence shown here is derived from an EMBL/GenBank/DDBJ whole genome shotgun (WGS) entry which is preliminary data.</text>
</comment>
<dbReference type="RefSeq" id="WP_253565919.1">
    <property type="nucleotide sequence ID" value="NZ_JAMZEK010000002.1"/>
</dbReference>
<name>A0ABT1F9N2_9GAMM</name>
<keyword evidence="2" id="KW-1185">Reference proteome</keyword>
<protein>
    <recommendedName>
        <fullName evidence="3">Phytanoyl-CoA dioxygenase family protein</fullName>
    </recommendedName>
</protein>